<dbReference type="EMBL" id="BQNB010019377">
    <property type="protein sequence ID" value="GJT84648.1"/>
    <property type="molecule type" value="Genomic_DNA"/>
</dbReference>
<evidence type="ECO:0000313" key="4">
    <source>
        <dbReference type="Proteomes" id="UP001151760"/>
    </source>
</evidence>
<keyword evidence="1" id="KW-0175">Coiled coil</keyword>
<proteinExistence type="predicted"/>
<evidence type="ECO:0000256" key="1">
    <source>
        <dbReference type="SAM" id="Coils"/>
    </source>
</evidence>
<accession>A0ABQ5H9V0</accession>
<gene>
    <name evidence="3" type="ORF">Tco_1066365</name>
</gene>
<feature type="coiled-coil region" evidence="1">
    <location>
        <begin position="107"/>
        <end position="134"/>
    </location>
</feature>
<dbReference type="Proteomes" id="UP001151760">
    <property type="component" value="Unassembled WGS sequence"/>
</dbReference>
<comment type="caution">
    <text evidence="3">The sequence shown here is derived from an EMBL/GenBank/DDBJ whole genome shotgun (WGS) entry which is preliminary data.</text>
</comment>
<reference evidence="3" key="1">
    <citation type="journal article" date="2022" name="Int. J. Mol. Sci.">
        <title>Draft Genome of Tanacetum Coccineum: Genomic Comparison of Closely Related Tanacetum-Family Plants.</title>
        <authorList>
            <person name="Yamashiro T."/>
            <person name="Shiraishi A."/>
            <person name="Nakayama K."/>
            <person name="Satake H."/>
        </authorList>
    </citation>
    <scope>NUCLEOTIDE SEQUENCE</scope>
</reference>
<feature type="compositionally biased region" description="Basic and acidic residues" evidence="2">
    <location>
        <begin position="50"/>
        <end position="59"/>
    </location>
</feature>
<protein>
    <submittedName>
        <fullName evidence="3">Uncharacterized protein</fullName>
    </submittedName>
</protein>
<evidence type="ECO:0000256" key="2">
    <source>
        <dbReference type="SAM" id="MobiDB-lite"/>
    </source>
</evidence>
<feature type="region of interest" description="Disordered" evidence="2">
    <location>
        <begin position="1"/>
        <end position="68"/>
    </location>
</feature>
<reference evidence="3" key="2">
    <citation type="submission" date="2022-01" db="EMBL/GenBank/DDBJ databases">
        <authorList>
            <person name="Yamashiro T."/>
            <person name="Shiraishi A."/>
            <person name="Satake H."/>
            <person name="Nakayama K."/>
        </authorList>
    </citation>
    <scope>NUCLEOTIDE SEQUENCE</scope>
</reference>
<evidence type="ECO:0000313" key="3">
    <source>
        <dbReference type="EMBL" id="GJT84648.1"/>
    </source>
</evidence>
<sequence length="381" mass="42778">MGEGSAMPNDPQHTPTFIQPYPPPQKTQKPRKPKRKDTQVPQPSGPTDIVADKAVHEELGDSGGPRCQETIGDTIAQTRFENVSKLCNDSLLARGNTLRSDEDSLKLNELMELCTNLQQKVLNLEKTKTTQQNEIAIGISRRVESSGDEEDLGEDASKQERRINAIDADDEITLAKQEVADKDVNLTIDEVTLAQALAALKSVKPKVKGVVIEEPSVPVSAASASIKAKVQDKGKGIMIALKLQAKIDEEEIIAIAEEEKINEANISWDDIQAKVDADYQLVKRLQAEEQEQFTIEEKATLFKELLEQRRKHFAAKRADEKRNNPPTKTQQKKTMITYLKNMEGWKHKYLKSKDFDSIKELFDKAFKRVNMSEPKITFTSL</sequence>
<name>A0ABQ5H9V0_9ASTR</name>
<keyword evidence="4" id="KW-1185">Reference proteome</keyword>
<organism evidence="3 4">
    <name type="scientific">Tanacetum coccineum</name>
    <dbReference type="NCBI Taxonomy" id="301880"/>
    <lineage>
        <taxon>Eukaryota</taxon>
        <taxon>Viridiplantae</taxon>
        <taxon>Streptophyta</taxon>
        <taxon>Embryophyta</taxon>
        <taxon>Tracheophyta</taxon>
        <taxon>Spermatophyta</taxon>
        <taxon>Magnoliopsida</taxon>
        <taxon>eudicotyledons</taxon>
        <taxon>Gunneridae</taxon>
        <taxon>Pentapetalae</taxon>
        <taxon>asterids</taxon>
        <taxon>campanulids</taxon>
        <taxon>Asterales</taxon>
        <taxon>Asteraceae</taxon>
        <taxon>Asteroideae</taxon>
        <taxon>Anthemideae</taxon>
        <taxon>Anthemidinae</taxon>
        <taxon>Tanacetum</taxon>
    </lineage>
</organism>